<sequence>MNSNSFPLSSLSIFQIFVSAFFKNSNGNVKPIEAAITASLICDARHSWFNHYKTFSSCETAERRRLRVTDSQLLVY</sequence>
<name>A0ACB8XVU5_9ASTR</name>
<organism evidence="1 2">
    <name type="scientific">Smallanthus sonchifolius</name>
    <dbReference type="NCBI Taxonomy" id="185202"/>
    <lineage>
        <taxon>Eukaryota</taxon>
        <taxon>Viridiplantae</taxon>
        <taxon>Streptophyta</taxon>
        <taxon>Embryophyta</taxon>
        <taxon>Tracheophyta</taxon>
        <taxon>Spermatophyta</taxon>
        <taxon>Magnoliopsida</taxon>
        <taxon>eudicotyledons</taxon>
        <taxon>Gunneridae</taxon>
        <taxon>Pentapetalae</taxon>
        <taxon>asterids</taxon>
        <taxon>campanulids</taxon>
        <taxon>Asterales</taxon>
        <taxon>Asteraceae</taxon>
        <taxon>Asteroideae</taxon>
        <taxon>Heliantheae alliance</taxon>
        <taxon>Millerieae</taxon>
        <taxon>Smallanthus</taxon>
    </lineage>
</organism>
<evidence type="ECO:0000313" key="2">
    <source>
        <dbReference type="Proteomes" id="UP001056120"/>
    </source>
</evidence>
<gene>
    <name evidence="1" type="ORF">L1987_85218</name>
</gene>
<dbReference type="Proteomes" id="UP001056120">
    <property type="component" value="Linkage Group LG29"/>
</dbReference>
<accession>A0ACB8XVU5</accession>
<dbReference type="EMBL" id="CM042046">
    <property type="protein sequence ID" value="KAI3675627.1"/>
    <property type="molecule type" value="Genomic_DNA"/>
</dbReference>
<keyword evidence="2" id="KW-1185">Reference proteome</keyword>
<reference evidence="1 2" key="2">
    <citation type="journal article" date="2022" name="Mol. Ecol. Resour.">
        <title>The genomes of chicory, endive, great burdock and yacon provide insights into Asteraceae paleo-polyploidization history and plant inulin production.</title>
        <authorList>
            <person name="Fan W."/>
            <person name="Wang S."/>
            <person name="Wang H."/>
            <person name="Wang A."/>
            <person name="Jiang F."/>
            <person name="Liu H."/>
            <person name="Zhao H."/>
            <person name="Xu D."/>
            <person name="Zhang Y."/>
        </authorList>
    </citation>
    <scope>NUCLEOTIDE SEQUENCE [LARGE SCALE GENOMIC DNA]</scope>
    <source>
        <strain evidence="2">cv. Yunnan</strain>
        <tissue evidence="1">Leaves</tissue>
    </source>
</reference>
<comment type="caution">
    <text evidence="1">The sequence shown here is derived from an EMBL/GenBank/DDBJ whole genome shotgun (WGS) entry which is preliminary data.</text>
</comment>
<reference evidence="2" key="1">
    <citation type="journal article" date="2022" name="Mol. Ecol. Resour.">
        <title>The genomes of chicory, endive, great burdock and yacon provide insights into Asteraceae palaeo-polyploidization history and plant inulin production.</title>
        <authorList>
            <person name="Fan W."/>
            <person name="Wang S."/>
            <person name="Wang H."/>
            <person name="Wang A."/>
            <person name="Jiang F."/>
            <person name="Liu H."/>
            <person name="Zhao H."/>
            <person name="Xu D."/>
            <person name="Zhang Y."/>
        </authorList>
    </citation>
    <scope>NUCLEOTIDE SEQUENCE [LARGE SCALE GENOMIC DNA]</scope>
    <source>
        <strain evidence="2">cv. Yunnan</strain>
    </source>
</reference>
<protein>
    <submittedName>
        <fullName evidence="1">Uncharacterized protein</fullName>
    </submittedName>
</protein>
<proteinExistence type="predicted"/>
<evidence type="ECO:0000313" key="1">
    <source>
        <dbReference type="EMBL" id="KAI3675627.1"/>
    </source>
</evidence>